<feature type="transmembrane region" description="Helical" evidence="1">
    <location>
        <begin position="151"/>
        <end position="171"/>
    </location>
</feature>
<evidence type="ECO:0000313" key="3">
    <source>
        <dbReference type="Proteomes" id="UP000287022"/>
    </source>
</evidence>
<feature type="transmembrane region" description="Helical" evidence="1">
    <location>
        <begin position="36"/>
        <end position="53"/>
    </location>
</feature>
<dbReference type="AlphaFoldDB" id="A0A432Z990"/>
<keyword evidence="1" id="KW-1133">Transmembrane helix</keyword>
<dbReference type="STRING" id="1122124.GCA_000423165_00616"/>
<dbReference type="Proteomes" id="UP000287022">
    <property type="component" value="Unassembled WGS sequence"/>
</dbReference>
<accession>A0A432Z990</accession>
<organism evidence="2 3">
    <name type="scientific">Pseudidiomarina sediminum</name>
    <dbReference type="NCBI Taxonomy" id="431675"/>
    <lineage>
        <taxon>Bacteria</taxon>
        <taxon>Pseudomonadati</taxon>
        <taxon>Pseudomonadota</taxon>
        <taxon>Gammaproteobacteria</taxon>
        <taxon>Alteromonadales</taxon>
        <taxon>Idiomarinaceae</taxon>
        <taxon>Pseudidiomarina</taxon>
    </lineage>
</organism>
<dbReference type="RefSeq" id="WP_026861656.1">
    <property type="nucleotide sequence ID" value="NZ_PIQE01000001.1"/>
</dbReference>
<feature type="transmembrane region" description="Helical" evidence="1">
    <location>
        <begin position="65"/>
        <end position="85"/>
    </location>
</feature>
<name>A0A432Z990_9GAMM</name>
<feature type="transmembrane region" description="Helical" evidence="1">
    <location>
        <begin position="12"/>
        <end position="30"/>
    </location>
</feature>
<dbReference type="EMBL" id="PIQE01000001">
    <property type="protein sequence ID" value="RUO74495.1"/>
    <property type="molecule type" value="Genomic_DNA"/>
</dbReference>
<feature type="transmembrane region" description="Helical" evidence="1">
    <location>
        <begin position="123"/>
        <end position="144"/>
    </location>
</feature>
<gene>
    <name evidence="2" type="ORF">CWI80_03910</name>
</gene>
<evidence type="ECO:0000313" key="2">
    <source>
        <dbReference type="EMBL" id="RUO74495.1"/>
    </source>
</evidence>
<evidence type="ECO:0000256" key="1">
    <source>
        <dbReference type="SAM" id="Phobius"/>
    </source>
</evidence>
<keyword evidence="3" id="KW-1185">Reference proteome</keyword>
<keyword evidence="1" id="KW-0472">Membrane</keyword>
<sequence>MLPLDPSRSFATRYVVVFAALIGIVQYQLLPALVRFPHYVIIALAVLASLWLIQFHRKVMPSAQAMVMTMTITALLLALCFVLMLNQGAEEGFKTLFRLEHLVPHALPYLNEWSGGDMQRNPFGFSVLLSWGILFLVPVALGLLLNFGRALGVTILSAMFWGVVLFVAFTFF</sequence>
<comment type="caution">
    <text evidence="2">The sequence shown here is derived from an EMBL/GenBank/DDBJ whole genome shotgun (WGS) entry which is preliminary data.</text>
</comment>
<keyword evidence="1" id="KW-0812">Transmembrane</keyword>
<protein>
    <submittedName>
        <fullName evidence="2">Uncharacterized protein</fullName>
    </submittedName>
</protein>
<proteinExistence type="predicted"/>
<reference evidence="3" key="1">
    <citation type="journal article" date="2018" name="Front. Microbiol.">
        <title>Genome-Based Analysis Reveals the Taxonomy and Diversity of the Family Idiomarinaceae.</title>
        <authorList>
            <person name="Liu Y."/>
            <person name="Lai Q."/>
            <person name="Shao Z."/>
        </authorList>
    </citation>
    <scope>NUCLEOTIDE SEQUENCE [LARGE SCALE GENOMIC DNA]</scope>
    <source>
        <strain evidence="3">c121</strain>
    </source>
</reference>